<accession>L7IWU9</accession>
<feature type="transmembrane region" description="Helical" evidence="1">
    <location>
        <begin position="65"/>
        <end position="86"/>
    </location>
</feature>
<protein>
    <submittedName>
        <fullName evidence="2">Uncharacterized protein</fullName>
    </submittedName>
</protein>
<reference evidence="2" key="1">
    <citation type="journal article" date="2012" name="PLoS Genet.">
        <title>Comparative analysis of the genomes of two field isolates of the rice blast fungus Magnaporthe oryzae.</title>
        <authorList>
            <person name="Xue M."/>
            <person name="Yang J."/>
            <person name="Li Z."/>
            <person name="Hu S."/>
            <person name="Yao N."/>
            <person name="Dean R.A."/>
            <person name="Zhao W."/>
            <person name="Shen M."/>
            <person name="Zhang H."/>
            <person name="Li C."/>
            <person name="Liu L."/>
            <person name="Cao L."/>
            <person name="Xu X."/>
            <person name="Xing Y."/>
            <person name="Hsiang T."/>
            <person name="Zhang Z."/>
            <person name="Xu J.R."/>
            <person name="Peng Y.L."/>
        </authorList>
    </citation>
    <scope>NUCLEOTIDE SEQUENCE [LARGE SCALE GENOMIC DNA]</scope>
    <source>
        <strain evidence="2">P131</strain>
    </source>
</reference>
<sequence length="139" mass="15354">MARQRPARYKRPGPNPVSKFAYLACGPILISKDYSILYLGNHQKKFKREIYNTLLKNNLGDKLKLLISGVSYYYLVLLFCIIFGAVQGGSMQIQCGSGVAQCNLMQFRVDSGLFSAVQGKLRAAQCNSVQFSAIQCSSG</sequence>
<dbReference type="AlphaFoldDB" id="L7IWU9"/>
<keyword evidence="1" id="KW-1133">Transmembrane helix</keyword>
<evidence type="ECO:0000313" key="2">
    <source>
        <dbReference type="EMBL" id="ELQ60398.1"/>
    </source>
</evidence>
<name>L7IWU9_PYRO1</name>
<dbReference type="EMBL" id="JH794277">
    <property type="protein sequence ID" value="ELQ60398.1"/>
    <property type="molecule type" value="Genomic_DNA"/>
</dbReference>
<keyword evidence="1" id="KW-0812">Transmembrane</keyword>
<proteinExistence type="predicted"/>
<organism>
    <name type="scientific">Pyricularia oryzae (strain P131)</name>
    <name type="common">Rice blast fungus</name>
    <name type="synonym">Magnaporthe oryzae</name>
    <dbReference type="NCBI Taxonomy" id="1143193"/>
    <lineage>
        <taxon>Eukaryota</taxon>
        <taxon>Fungi</taxon>
        <taxon>Dikarya</taxon>
        <taxon>Ascomycota</taxon>
        <taxon>Pezizomycotina</taxon>
        <taxon>Sordariomycetes</taxon>
        <taxon>Sordariomycetidae</taxon>
        <taxon>Magnaporthales</taxon>
        <taxon>Pyriculariaceae</taxon>
        <taxon>Pyricularia</taxon>
    </lineage>
</organism>
<gene>
    <name evidence="2" type="ORF">OOW_P131scaffold01294g4</name>
</gene>
<evidence type="ECO:0000256" key="1">
    <source>
        <dbReference type="SAM" id="Phobius"/>
    </source>
</evidence>
<keyword evidence="1" id="KW-0472">Membrane</keyword>